<accession>A0A4R0II14</accession>
<dbReference type="InterPro" id="IPR050401">
    <property type="entry name" value="Cyclic_nucleotide_synthase"/>
</dbReference>
<dbReference type="PANTHER" id="PTHR11920">
    <property type="entry name" value="GUANYLYL CYCLASE"/>
    <property type="match status" value="1"/>
</dbReference>
<gene>
    <name evidence="10" type="ORF">E0H92_36805</name>
</gene>
<name>A0A4R0II14_9ACTN</name>
<evidence type="ECO:0000256" key="6">
    <source>
        <dbReference type="ARBA" id="ARBA00023239"/>
    </source>
</evidence>
<evidence type="ECO:0000256" key="7">
    <source>
        <dbReference type="RuleBase" id="RU000405"/>
    </source>
</evidence>
<dbReference type="EMBL" id="SJKC01000007">
    <property type="protein sequence ID" value="TCC30688.1"/>
    <property type="molecule type" value="Genomic_DNA"/>
</dbReference>
<evidence type="ECO:0000259" key="9">
    <source>
        <dbReference type="PROSITE" id="PS50125"/>
    </source>
</evidence>
<dbReference type="PROSITE" id="PS50125">
    <property type="entry name" value="GUANYLATE_CYCLASE_2"/>
    <property type="match status" value="1"/>
</dbReference>
<evidence type="ECO:0000256" key="8">
    <source>
        <dbReference type="SAM" id="Phobius"/>
    </source>
</evidence>
<dbReference type="InterPro" id="IPR018297">
    <property type="entry name" value="A/G_cyclase_CS"/>
</dbReference>
<reference evidence="10 11" key="1">
    <citation type="submission" date="2019-02" db="EMBL/GenBank/DDBJ databases">
        <title>Kribbella capetownensis sp. nov. and Kribbella speibonae sp. nov., isolated from soil.</title>
        <authorList>
            <person name="Curtis S.M."/>
            <person name="Norton I."/>
            <person name="Everest G.J."/>
            <person name="Meyers P.R."/>
        </authorList>
    </citation>
    <scope>NUCLEOTIDE SEQUENCE [LARGE SCALE GENOMIC DNA]</scope>
    <source>
        <strain evidence="10 11">YM55</strain>
    </source>
</reference>
<dbReference type="InterPro" id="IPR001054">
    <property type="entry name" value="A/G_cyclase"/>
</dbReference>
<feature type="transmembrane region" description="Helical" evidence="8">
    <location>
        <begin position="97"/>
        <end position="114"/>
    </location>
</feature>
<feature type="transmembrane region" description="Helical" evidence="8">
    <location>
        <begin position="46"/>
        <end position="67"/>
    </location>
</feature>
<comment type="caution">
    <text evidence="10">The sequence shown here is derived from an EMBL/GenBank/DDBJ whole genome shotgun (WGS) entry which is preliminary data.</text>
</comment>
<keyword evidence="4 8" id="KW-1133">Transmembrane helix</keyword>
<feature type="transmembrane region" description="Helical" evidence="8">
    <location>
        <begin position="148"/>
        <end position="168"/>
    </location>
</feature>
<dbReference type="Gene3D" id="3.30.70.1230">
    <property type="entry name" value="Nucleotide cyclase"/>
    <property type="match status" value="1"/>
</dbReference>
<keyword evidence="3" id="KW-0547">Nucleotide-binding</keyword>
<dbReference type="SMART" id="SM00044">
    <property type="entry name" value="CYCc"/>
    <property type="match status" value="1"/>
</dbReference>
<evidence type="ECO:0000256" key="2">
    <source>
        <dbReference type="ARBA" id="ARBA00022692"/>
    </source>
</evidence>
<proteinExistence type="inferred from homology"/>
<protein>
    <recommendedName>
        <fullName evidence="9">Guanylate cyclase domain-containing protein</fullName>
    </recommendedName>
</protein>
<dbReference type="AlphaFoldDB" id="A0A4R0II14"/>
<comment type="subcellular location">
    <subcellularLocation>
        <location evidence="1">Membrane</location>
    </subcellularLocation>
</comment>
<feature type="transmembrane region" description="Helical" evidence="8">
    <location>
        <begin position="120"/>
        <end position="141"/>
    </location>
</feature>
<evidence type="ECO:0000256" key="4">
    <source>
        <dbReference type="ARBA" id="ARBA00022989"/>
    </source>
</evidence>
<evidence type="ECO:0000256" key="5">
    <source>
        <dbReference type="ARBA" id="ARBA00023136"/>
    </source>
</evidence>
<dbReference type="RefSeq" id="WP_131499501.1">
    <property type="nucleotide sequence ID" value="NZ_SJKC01000007.1"/>
</dbReference>
<dbReference type="InterPro" id="IPR029787">
    <property type="entry name" value="Nucleotide_cyclase"/>
</dbReference>
<keyword evidence="6 7" id="KW-0456">Lyase</keyword>
<dbReference type="GO" id="GO:0004016">
    <property type="term" value="F:adenylate cyclase activity"/>
    <property type="evidence" value="ECO:0007669"/>
    <property type="project" value="UniProtKB-ARBA"/>
</dbReference>
<dbReference type="GO" id="GO:0009190">
    <property type="term" value="P:cyclic nucleotide biosynthetic process"/>
    <property type="evidence" value="ECO:0007669"/>
    <property type="project" value="InterPro"/>
</dbReference>
<feature type="transmembrane region" description="Helical" evidence="8">
    <location>
        <begin position="73"/>
        <end position="90"/>
    </location>
</feature>
<dbReference type="GO" id="GO:0035556">
    <property type="term" value="P:intracellular signal transduction"/>
    <property type="evidence" value="ECO:0007669"/>
    <property type="project" value="InterPro"/>
</dbReference>
<evidence type="ECO:0000256" key="3">
    <source>
        <dbReference type="ARBA" id="ARBA00022741"/>
    </source>
</evidence>
<feature type="transmembrane region" description="Helical" evidence="8">
    <location>
        <begin position="180"/>
        <end position="203"/>
    </location>
</feature>
<evidence type="ECO:0000313" key="10">
    <source>
        <dbReference type="EMBL" id="TCC30688.1"/>
    </source>
</evidence>
<dbReference type="GO" id="GO:0016020">
    <property type="term" value="C:membrane"/>
    <property type="evidence" value="ECO:0007669"/>
    <property type="project" value="UniProtKB-SubCell"/>
</dbReference>
<feature type="domain" description="Guanylate cyclase" evidence="9">
    <location>
        <begin position="251"/>
        <end position="379"/>
    </location>
</feature>
<dbReference type="CDD" id="cd07302">
    <property type="entry name" value="CHD"/>
    <property type="match status" value="1"/>
</dbReference>
<dbReference type="PANTHER" id="PTHR11920:SF335">
    <property type="entry name" value="GUANYLATE CYCLASE"/>
    <property type="match status" value="1"/>
</dbReference>
<organism evidence="10 11">
    <name type="scientific">Kribbella speibonae</name>
    <dbReference type="NCBI Taxonomy" id="1572660"/>
    <lineage>
        <taxon>Bacteria</taxon>
        <taxon>Bacillati</taxon>
        <taxon>Actinomycetota</taxon>
        <taxon>Actinomycetes</taxon>
        <taxon>Propionibacteriales</taxon>
        <taxon>Kribbellaceae</taxon>
        <taxon>Kribbella</taxon>
    </lineage>
</organism>
<dbReference type="Proteomes" id="UP000294225">
    <property type="component" value="Unassembled WGS sequence"/>
</dbReference>
<dbReference type="SUPFAM" id="SSF55073">
    <property type="entry name" value="Nucleotide cyclase"/>
    <property type="match status" value="1"/>
</dbReference>
<dbReference type="GO" id="GO:0000166">
    <property type="term" value="F:nucleotide binding"/>
    <property type="evidence" value="ECO:0007669"/>
    <property type="project" value="UniProtKB-KW"/>
</dbReference>
<sequence>MTGPSREVGARGRRPGRGVARWLERLAELGGRPEDTRDERLRQGTLIFSSLLITVLSTIWVTTYLAYGDPVSAAIPAFYQVVNIIGLAVLSRTRRFAIFRTTQLLAFMVLPALLQVSLGGFVASSAMILWATFTPLAALALLGIRRSLPWLAAFFVELFVLALVDSSLPQPPSALPPGFVVTFLVLNIAGVMVSAYVMLSYFVEQRERAHRALETERERSERLLLNVLPGPIAERLKTEPGVIAEHYDAVSVLFADLVGFTARSAVMAAADVVTLLDQVFSAFDRIADAEGVEKIKTIGDAYMLVGGLPTPRPDHLAAVARTALALRDEVDRLAALPGQEWLAVRIGIDSGPVVAGVIGRRKFIYDLWGDTVNTASRMESHGVPGAIQVTARVAAALGPEFAVLPRGTIDIKGKGPMQTFLLRGL</sequence>
<keyword evidence="2 8" id="KW-0812">Transmembrane</keyword>
<evidence type="ECO:0000256" key="1">
    <source>
        <dbReference type="ARBA" id="ARBA00004370"/>
    </source>
</evidence>
<dbReference type="PROSITE" id="PS00452">
    <property type="entry name" value="GUANYLATE_CYCLASE_1"/>
    <property type="match status" value="1"/>
</dbReference>
<comment type="similarity">
    <text evidence="7">Belongs to the adenylyl cyclase class-4/guanylyl cyclase family.</text>
</comment>
<dbReference type="Pfam" id="PF00211">
    <property type="entry name" value="Guanylate_cyc"/>
    <property type="match status" value="1"/>
</dbReference>
<keyword evidence="5 8" id="KW-0472">Membrane</keyword>
<evidence type="ECO:0000313" key="11">
    <source>
        <dbReference type="Proteomes" id="UP000294225"/>
    </source>
</evidence>